<organism evidence="2 3">
    <name type="scientific">Dryococelus australis</name>
    <dbReference type="NCBI Taxonomy" id="614101"/>
    <lineage>
        <taxon>Eukaryota</taxon>
        <taxon>Metazoa</taxon>
        <taxon>Ecdysozoa</taxon>
        <taxon>Arthropoda</taxon>
        <taxon>Hexapoda</taxon>
        <taxon>Insecta</taxon>
        <taxon>Pterygota</taxon>
        <taxon>Neoptera</taxon>
        <taxon>Polyneoptera</taxon>
        <taxon>Phasmatodea</taxon>
        <taxon>Verophasmatodea</taxon>
        <taxon>Anareolatae</taxon>
        <taxon>Phasmatidae</taxon>
        <taxon>Eurycanthinae</taxon>
        <taxon>Dryococelus</taxon>
    </lineage>
</organism>
<dbReference type="Gene3D" id="3.60.10.10">
    <property type="entry name" value="Endonuclease/exonuclease/phosphatase"/>
    <property type="match status" value="1"/>
</dbReference>
<protein>
    <recommendedName>
        <fullName evidence="1">Endonuclease/exonuclease/phosphatase domain-containing protein</fullName>
    </recommendedName>
</protein>
<gene>
    <name evidence="2" type="ORF">PR048_009475</name>
</gene>
<dbReference type="InterPro" id="IPR005135">
    <property type="entry name" value="Endo/exonuclease/phosphatase"/>
</dbReference>
<sequence length="266" mass="30162">MNRKPRPKAHAKPAPKVCHTQIIHFLFLHHYQPAIFGITKTWLKPQFTIRGFTIHYTDSEGAPRGGVALLICSDITHYPCTTTPFNSLEALAVRITGIHPPFTFIIRPFPTDGLTNLTRMDNAVIIAGDFNSHHVHWGCHNTTFRGHGLYNLILNQHLTISAPVTPTYHPSGANFHPSIMDIFISTPNIQLFNTHSLTHLDFDHLLVIATCNPTFTDIPNHHYRYNFHKSDWKLFKSTLDSSSNITELPRTPEQIDQAITTFTESI</sequence>
<dbReference type="InterPro" id="IPR036691">
    <property type="entry name" value="Endo/exonu/phosph_ase_sf"/>
</dbReference>
<evidence type="ECO:0000313" key="3">
    <source>
        <dbReference type="Proteomes" id="UP001159363"/>
    </source>
</evidence>
<keyword evidence="3" id="KW-1185">Reference proteome</keyword>
<dbReference type="EMBL" id="JARBHB010000003">
    <property type="protein sequence ID" value="KAJ8889970.1"/>
    <property type="molecule type" value="Genomic_DNA"/>
</dbReference>
<dbReference type="Proteomes" id="UP001159363">
    <property type="component" value="Chromosome 3"/>
</dbReference>
<name>A0ABQ9HZZ7_9NEOP</name>
<evidence type="ECO:0000259" key="1">
    <source>
        <dbReference type="Pfam" id="PF14529"/>
    </source>
</evidence>
<dbReference type="PANTHER" id="PTHR33273:SF4">
    <property type="entry name" value="ENDONUCLEASE_EXONUCLEASE_PHOSPHATASE DOMAIN-CONTAINING PROTEIN"/>
    <property type="match status" value="1"/>
</dbReference>
<proteinExistence type="predicted"/>
<evidence type="ECO:0000313" key="2">
    <source>
        <dbReference type="EMBL" id="KAJ8889970.1"/>
    </source>
</evidence>
<dbReference type="Pfam" id="PF14529">
    <property type="entry name" value="Exo_endo_phos_2"/>
    <property type="match status" value="1"/>
</dbReference>
<feature type="domain" description="Endonuclease/exonuclease/phosphatase" evidence="1">
    <location>
        <begin position="115"/>
        <end position="207"/>
    </location>
</feature>
<dbReference type="PANTHER" id="PTHR33273">
    <property type="entry name" value="DOMAIN-CONTAINING PROTEIN, PUTATIVE-RELATED"/>
    <property type="match status" value="1"/>
</dbReference>
<comment type="caution">
    <text evidence="2">The sequence shown here is derived from an EMBL/GenBank/DDBJ whole genome shotgun (WGS) entry which is preliminary data.</text>
</comment>
<accession>A0ABQ9HZZ7</accession>
<dbReference type="SUPFAM" id="SSF56219">
    <property type="entry name" value="DNase I-like"/>
    <property type="match status" value="1"/>
</dbReference>
<reference evidence="2 3" key="1">
    <citation type="submission" date="2023-02" db="EMBL/GenBank/DDBJ databases">
        <title>LHISI_Scaffold_Assembly.</title>
        <authorList>
            <person name="Stuart O.P."/>
            <person name="Cleave R."/>
            <person name="Magrath M.J.L."/>
            <person name="Mikheyev A.S."/>
        </authorList>
    </citation>
    <scope>NUCLEOTIDE SEQUENCE [LARGE SCALE GENOMIC DNA]</scope>
    <source>
        <strain evidence="2">Daus_M_001</strain>
        <tissue evidence="2">Leg muscle</tissue>
    </source>
</reference>